<organism evidence="3 4">
    <name type="scientific">Thomasclavelia ramosa DSM 1402</name>
    <dbReference type="NCBI Taxonomy" id="445974"/>
    <lineage>
        <taxon>Bacteria</taxon>
        <taxon>Bacillati</taxon>
        <taxon>Bacillota</taxon>
        <taxon>Erysipelotrichia</taxon>
        <taxon>Erysipelotrichales</taxon>
        <taxon>Coprobacillaceae</taxon>
        <taxon>Thomasclavelia</taxon>
    </lineage>
</organism>
<sequence length="235" mass="26066">MEEVIKMRGKNILKTLVVTTVLALSMTTIHAADTNVSFDGDAEDFIFLDGSQDLFDNFKNIMPGEVRTQNIVLKNDDHRELRFYLSADVLDSLDTDTSGLSVYNITITNEGEEFYNGTLDDLAALSSGRMSEDTLLASLQKGETTTVTMTLEVNGDSMDNTYQNREGLIKFNFSVEELDDQSTIVEVVRNVYESIKTGDATVIAPLLGLVAVSGFAVIFLLKKKKHKEDCSHEEN</sequence>
<evidence type="ECO:0000256" key="1">
    <source>
        <dbReference type="SAM" id="Phobius"/>
    </source>
</evidence>
<gene>
    <name evidence="3" type="ORF">CLORAM_02601</name>
</gene>
<comment type="caution">
    <text evidence="3">The sequence shown here is derived from an EMBL/GenBank/DDBJ whole genome shotgun (WGS) entry which is preliminary data.</text>
</comment>
<keyword evidence="1" id="KW-0812">Transmembrane</keyword>
<dbReference type="AlphaFoldDB" id="B0N7L8"/>
<dbReference type="Proteomes" id="UP000005798">
    <property type="component" value="Unassembled WGS sequence"/>
</dbReference>
<reference evidence="3" key="2">
    <citation type="submission" date="2014-06" db="EMBL/GenBank/DDBJ databases">
        <title>Draft genome sequence of Clostridium ramosum(DSM 1402).</title>
        <authorList>
            <person name="Sudarsanam P."/>
            <person name="Ley R."/>
            <person name="Guruge J."/>
            <person name="Turnbaugh P.J."/>
            <person name="Mahowald M."/>
            <person name="Liep D."/>
            <person name="Gordon J."/>
        </authorList>
    </citation>
    <scope>NUCLEOTIDE SEQUENCE</scope>
    <source>
        <strain evidence="3">DSM 1402</strain>
    </source>
</reference>
<proteinExistence type="predicted"/>
<keyword evidence="1" id="KW-0472">Membrane</keyword>
<dbReference type="EMBL" id="ABFX02000008">
    <property type="protein sequence ID" value="EDS17806.1"/>
    <property type="molecule type" value="Genomic_DNA"/>
</dbReference>
<keyword evidence="4" id="KW-1185">Reference proteome</keyword>
<protein>
    <submittedName>
        <fullName evidence="3">LPXTG-motif cell wall anchor domain protein</fullName>
    </submittedName>
</protein>
<keyword evidence="2" id="KW-0732">Signal</keyword>
<feature type="chain" id="PRO_5002750870" evidence="2">
    <location>
        <begin position="32"/>
        <end position="235"/>
    </location>
</feature>
<feature type="transmembrane region" description="Helical" evidence="1">
    <location>
        <begin position="202"/>
        <end position="221"/>
    </location>
</feature>
<evidence type="ECO:0000313" key="3">
    <source>
        <dbReference type="EMBL" id="EDS17806.1"/>
    </source>
</evidence>
<keyword evidence="1" id="KW-1133">Transmembrane helix</keyword>
<dbReference type="eggNOG" id="ENOG5032ZW0">
    <property type="taxonomic scope" value="Bacteria"/>
</dbReference>
<dbReference type="HOGENOM" id="CLU_094885_0_0_9"/>
<feature type="signal peptide" evidence="2">
    <location>
        <begin position="1"/>
        <end position="31"/>
    </location>
</feature>
<name>B0N7L8_9FIRM</name>
<evidence type="ECO:0000256" key="2">
    <source>
        <dbReference type="SAM" id="SignalP"/>
    </source>
</evidence>
<accession>B0N7L8</accession>
<reference evidence="3" key="1">
    <citation type="submission" date="2007-11" db="EMBL/GenBank/DDBJ databases">
        <authorList>
            <person name="Fulton L."/>
            <person name="Clifton S."/>
            <person name="Fulton B."/>
            <person name="Xu J."/>
            <person name="Minx P."/>
            <person name="Pepin K.H."/>
            <person name="Johnson M."/>
            <person name="Thiruvilangam P."/>
            <person name="Bhonagiri V."/>
            <person name="Nash W.E."/>
            <person name="Mardis E.R."/>
            <person name="Wilson R.K."/>
        </authorList>
    </citation>
    <scope>NUCLEOTIDE SEQUENCE [LARGE SCALE GENOMIC DNA]</scope>
    <source>
        <strain evidence="3">DSM 1402</strain>
    </source>
</reference>
<dbReference type="NCBIfam" id="TIGR01167">
    <property type="entry name" value="LPXTG_anchor"/>
    <property type="match status" value="1"/>
</dbReference>
<evidence type="ECO:0000313" key="4">
    <source>
        <dbReference type="Proteomes" id="UP000005798"/>
    </source>
</evidence>